<keyword evidence="9 11" id="KW-0030">Aminoacyl-tRNA synthetase</keyword>
<comment type="caution">
    <text evidence="11">Lacks conserved residue(s) required for the propagation of feature annotation.</text>
</comment>
<keyword evidence="8 11" id="KW-0648">Protein biosynthesis</keyword>
<dbReference type="GO" id="GO:0006424">
    <property type="term" value="P:glutamyl-tRNA aminoacylation"/>
    <property type="evidence" value="ECO:0007669"/>
    <property type="project" value="UniProtKB-UniRule"/>
</dbReference>
<keyword evidence="5 11" id="KW-0436">Ligase</keyword>
<protein>
    <recommendedName>
        <fullName evidence="11">Glutamate--tRNA ligase</fullName>
        <ecNumber evidence="11">6.1.1.17</ecNumber>
    </recommendedName>
    <alternativeName>
        <fullName evidence="11">Glutamyl-tRNA synthetase</fullName>
        <shortName evidence="11">GluRS</shortName>
    </alternativeName>
</protein>
<evidence type="ECO:0000256" key="8">
    <source>
        <dbReference type="ARBA" id="ARBA00022917"/>
    </source>
</evidence>
<organism evidence="14 15">
    <name type="scientific">Mesomycoplasma bovoculi M165/69</name>
    <dbReference type="NCBI Taxonomy" id="743966"/>
    <lineage>
        <taxon>Bacteria</taxon>
        <taxon>Bacillati</taxon>
        <taxon>Mycoplasmatota</taxon>
        <taxon>Mycoplasmoidales</taxon>
        <taxon>Metamycoplasmataceae</taxon>
        <taxon>Mesomycoplasma</taxon>
    </lineage>
</organism>
<keyword evidence="7 11" id="KW-0067">ATP-binding</keyword>
<dbReference type="AlphaFoldDB" id="W5UTM1"/>
<dbReference type="InterPro" id="IPR004527">
    <property type="entry name" value="Glu-tRNA-ligase_bac/mito"/>
</dbReference>
<dbReference type="FunFam" id="3.40.50.620:FF:000007">
    <property type="entry name" value="Glutamate--tRNA ligase"/>
    <property type="match status" value="1"/>
</dbReference>
<comment type="subcellular location">
    <subcellularLocation>
        <location evidence="1 11">Cytoplasm</location>
    </subcellularLocation>
</comment>
<dbReference type="Proteomes" id="UP000019229">
    <property type="component" value="Chromosome"/>
</dbReference>
<feature type="short sequence motif" description="'KMSKS' region" evidence="11">
    <location>
        <begin position="249"/>
        <end position="253"/>
    </location>
</feature>
<feature type="short sequence motif" description="'HIGH' region" evidence="11">
    <location>
        <begin position="9"/>
        <end position="19"/>
    </location>
</feature>
<evidence type="ECO:0000256" key="3">
    <source>
        <dbReference type="ARBA" id="ARBA00011245"/>
    </source>
</evidence>
<feature type="domain" description="Glutamyl/glutaminyl-tRNA synthetase class Ib catalytic" evidence="12">
    <location>
        <begin position="2"/>
        <end position="320"/>
    </location>
</feature>
<evidence type="ECO:0000256" key="9">
    <source>
        <dbReference type="ARBA" id="ARBA00023146"/>
    </source>
</evidence>
<dbReference type="OrthoDB" id="9807503at2"/>
<dbReference type="PRINTS" id="PR00987">
    <property type="entry name" value="TRNASYNTHGLU"/>
</dbReference>
<evidence type="ECO:0000256" key="7">
    <source>
        <dbReference type="ARBA" id="ARBA00022840"/>
    </source>
</evidence>
<dbReference type="GO" id="GO:0005829">
    <property type="term" value="C:cytosol"/>
    <property type="evidence" value="ECO:0007669"/>
    <property type="project" value="TreeGrafter"/>
</dbReference>
<dbReference type="InterPro" id="IPR045462">
    <property type="entry name" value="aa-tRNA-synth_I_cd-bd"/>
</dbReference>
<dbReference type="InterPro" id="IPR020058">
    <property type="entry name" value="Glu/Gln-tRNA-synth_Ib_cat-dom"/>
</dbReference>
<dbReference type="CDD" id="cd00808">
    <property type="entry name" value="GluRS_core"/>
    <property type="match status" value="1"/>
</dbReference>
<evidence type="ECO:0000256" key="2">
    <source>
        <dbReference type="ARBA" id="ARBA00007894"/>
    </source>
</evidence>
<feature type="domain" description="Aminoacyl-tRNA synthetase class I anticodon-binding" evidence="13">
    <location>
        <begin position="338"/>
        <end position="466"/>
    </location>
</feature>
<dbReference type="PANTHER" id="PTHR43311">
    <property type="entry name" value="GLUTAMATE--TRNA LIGASE"/>
    <property type="match status" value="1"/>
</dbReference>
<evidence type="ECO:0000256" key="5">
    <source>
        <dbReference type="ARBA" id="ARBA00022598"/>
    </source>
</evidence>
<dbReference type="HAMAP" id="MF_00022">
    <property type="entry name" value="Glu_tRNA_synth_type1"/>
    <property type="match status" value="1"/>
</dbReference>
<keyword evidence="15" id="KW-1185">Reference proteome</keyword>
<dbReference type="eggNOG" id="COG0008">
    <property type="taxonomic scope" value="Bacteria"/>
</dbReference>
<comment type="subunit">
    <text evidence="3 11">Monomer.</text>
</comment>
<evidence type="ECO:0000259" key="12">
    <source>
        <dbReference type="Pfam" id="PF00749"/>
    </source>
</evidence>
<name>W5UTM1_9BACT</name>
<evidence type="ECO:0000313" key="14">
    <source>
        <dbReference type="EMBL" id="AHH45467.1"/>
    </source>
</evidence>
<dbReference type="KEGG" id="mbc:MYB_02315"/>
<dbReference type="GO" id="GO:0005524">
    <property type="term" value="F:ATP binding"/>
    <property type="evidence" value="ECO:0007669"/>
    <property type="project" value="UniProtKB-UniRule"/>
</dbReference>
<proteinExistence type="inferred from homology"/>
<dbReference type="EMBL" id="CP007154">
    <property type="protein sequence ID" value="AHH45467.1"/>
    <property type="molecule type" value="Genomic_DNA"/>
</dbReference>
<dbReference type="InterPro" id="IPR049940">
    <property type="entry name" value="GluQ/Sye"/>
</dbReference>
<dbReference type="EC" id="6.1.1.17" evidence="11"/>
<keyword evidence="4 11" id="KW-0963">Cytoplasm</keyword>
<sequence length="467" mass="54757">MQIRTRYAPSPTGFLHIGGARTALFNYLFAKNNNGQFILRIEDTDQARNVENGEKSQVENLAWLGINPDEMPGKGSYGPYRQSEKLTRYQEIVKTLINKGFAYYAYDNEEELAQQKKEQLDKGIFSFRYDRNWLKIDENEEKQRHLNKKYVIRLAMPKDYIYSWNDLVRGKIEFNSDSISDWVLVKSDGFPTYNFAVVVDDFDMKITHIFRGEEHISNTPKQLALYEMLEWPKPEFGHLTIITDQSGKKLSKRDSSLFQFIEDYKNEGFHPDAIFNFLSLLGWTSGTEEEFFSHKKLIQIFDSSRLSKAPSQFDFEKLKWFSKHYISQMSIEELQEKLKINVDKNWSAIFIETFQKSAITFQDFYKNLDFFINPIQKIPYEIEQLLVTFGNELLIDYVAKNLDFQKWDKNQILETIKVAGEKFGLKGKNLLLPIRLVTTWSQQGPDLSTAIWLLGSKVISQRLAKWL</sequence>
<comment type="function">
    <text evidence="11">Catalyzes the attachment of glutamate to tRNA(Glu) in a two-step reaction: glutamate is first activated by ATP to form Glu-AMP and then transferred to the acceptor end of tRNA(Glu).</text>
</comment>
<evidence type="ECO:0000256" key="6">
    <source>
        <dbReference type="ARBA" id="ARBA00022741"/>
    </source>
</evidence>
<evidence type="ECO:0000256" key="4">
    <source>
        <dbReference type="ARBA" id="ARBA00022490"/>
    </source>
</evidence>
<dbReference type="PANTHER" id="PTHR43311:SF2">
    <property type="entry name" value="GLUTAMATE--TRNA LIGASE, MITOCHONDRIAL-RELATED"/>
    <property type="match status" value="1"/>
</dbReference>
<comment type="catalytic activity">
    <reaction evidence="10 11">
        <text>tRNA(Glu) + L-glutamate + ATP = L-glutamyl-tRNA(Glu) + AMP + diphosphate</text>
        <dbReference type="Rhea" id="RHEA:23540"/>
        <dbReference type="Rhea" id="RHEA-COMP:9663"/>
        <dbReference type="Rhea" id="RHEA-COMP:9680"/>
        <dbReference type="ChEBI" id="CHEBI:29985"/>
        <dbReference type="ChEBI" id="CHEBI:30616"/>
        <dbReference type="ChEBI" id="CHEBI:33019"/>
        <dbReference type="ChEBI" id="CHEBI:78442"/>
        <dbReference type="ChEBI" id="CHEBI:78520"/>
        <dbReference type="ChEBI" id="CHEBI:456215"/>
        <dbReference type="EC" id="6.1.1.17"/>
    </reaction>
</comment>
<dbReference type="SUPFAM" id="SSF52374">
    <property type="entry name" value="Nucleotidylyl transferase"/>
    <property type="match status" value="1"/>
</dbReference>
<dbReference type="InterPro" id="IPR008925">
    <property type="entry name" value="aa_tRNA-synth_I_cd-bd_sf"/>
</dbReference>
<feature type="binding site" evidence="11">
    <location>
        <position position="252"/>
    </location>
    <ligand>
        <name>ATP</name>
        <dbReference type="ChEBI" id="CHEBI:30616"/>
    </ligand>
</feature>
<dbReference type="Pfam" id="PF00749">
    <property type="entry name" value="tRNA-synt_1c"/>
    <property type="match status" value="1"/>
</dbReference>
<dbReference type="NCBIfam" id="TIGR00464">
    <property type="entry name" value="gltX_bact"/>
    <property type="match status" value="1"/>
</dbReference>
<dbReference type="InterPro" id="IPR001412">
    <property type="entry name" value="aa-tRNA-synth_I_CS"/>
</dbReference>
<dbReference type="Gene3D" id="3.40.50.620">
    <property type="entry name" value="HUPs"/>
    <property type="match status" value="1"/>
</dbReference>
<comment type="similarity">
    <text evidence="2 11">Belongs to the class-I aminoacyl-tRNA synthetase family. Glutamate--tRNA ligase type 1 subfamily.</text>
</comment>
<gene>
    <name evidence="11 14" type="primary">gltX</name>
    <name evidence="14" type="ORF">MYB_02315</name>
</gene>
<dbReference type="Pfam" id="PF19269">
    <property type="entry name" value="Anticodon_2"/>
    <property type="match status" value="1"/>
</dbReference>
<evidence type="ECO:0000256" key="10">
    <source>
        <dbReference type="ARBA" id="ARBA00048351"/>
    </source>
</evidence>
<dbReference type="InterPro" id="IPR033910">
    <property type="entry name" value="GluRS_core"/>
</dbReference>
<evidence type="ECO:0000259" key="13">
    <source>
        <dbReference type="Pfam" id="PF19269"/>
    </source>
</evidence>
<dbReference type="PATRIC" id="fig|743966.3.peg.466"/>
<evidence type="ECO:0000313" key="15">
    <source>
        <dbReference type="Proteomes" id="UP000019229"/>
    </source>
</evidence>
<dbReference type="InterPro" id="IPR000924">
    <property type="entry name" value="Glu/Gln-tRNA-synth"/>
</dbReference>
<accession>W5UTM1</accession>
<dbReference type="RefSeq" id="WP_022934704.1">
    <property type="nucleotide sequence ID" value="NZ_CP007154.1"/>
</dbReference>
<dbReference type="InterPro" id="IPR020751">
    <property type="entry name" value="aa-tRNA-synth_I_codon-bd_sub2"/>
</dbReference>
<evidence type="ECO:0000256" key="1">
    <source>
        <dbReference type="ARBA" id="ARBA00004496"/>
    </source>
</evidence>
<dbReference type="GO" id="GO:0004818">
    <property type="term" value="F:glutamate-tRNA ligase activity"/>
    <property type="evidence" value="ECO:0007669"/>
    <property type="project" value="UniProtKB-UniRule"/>
</dbReference>
<dbReference type="SUPFAM" id="SSF48163">
    <property type="entry name" value="An anticodon-binding domain of class I aminoacyl-tRNA synthetases"/>
    <property type="match status" value="1"/>
</dbReference>
<dbReference type="Gene3D" id="1.10.10.350">
    <property type="match status" value="1"/>
</dbReference>
<dbReference type="GO" id="GO:0008270">
    <property type="term" value="F:zinc ion binding"/>
    <property type="evidence" value="ECO:0007669"/>
    <property type="project" value="InterPro"/>
</dbReference>
<keyword evidence="6 11" id="KW-0547">Nucleotide-binding</keyword>
<dbReference type="PROSITE" id="PS00178">
    <property type="entry name" value="AA_TRNA_LIGASE_I"/>
    <property type="match status" value="1"/>
</dbReference>
<dbReference type="InterPro" id="IPR014729">
    <property type="entry name" value="Rossmann-like_a/b/a_fold"/>
</dbReference>
<dbReference type="GO" id="GO:0000049">
    <property type="term" value="F:tRNA binding"/>
    <property type="evidence" value="ECO:0007669"/>
    <property type="project" value="InterPro"/>
</dbReference>
<evidence type="ECO:0000256" key="11">
    <source>
        <dbReference type="HAMAP-Rule" id="MF_00022"/>
    </source>
</evidence>
<dbReference type="STRING" id="743966.MYB_02315"/>
<dbReference type="HOGENOM" id="CLU_015768_6_1_14"/>
<reference evidence="14 15" key="1">
    <citation type="journal article" date="2014" name="Genome Announc.">
        <title>Complete Genome Sequence of Mycoplasma bovoculi Strain M165/69T (ATCC 29104).</title>
        <authorList>
            <person name="Calcutt M.J."/>
            <person name="Foecking M.F."/>
        </authorList>
    </citation>
    <scope>NUCLEOTIDE SEQUENCE [LARGE SCALE GENOMIC DNA]</scope>
    <source>
        <strain evidence="14">M165/69</strain>
    </source>
</reference>